<dbReference type="PANTHER" id="PTHR42643:SF24">
    <property type="entry name" value="IONOTROPIC RECEPTOR 60A"/>
    <property type="match status" value="1"/>
</dbReference>
<name>A0A8J2KMZ2_9HEXA</name>
<feature type="transmembrane region" description="Helical" evidence="8">
    <location>
        <begin position="275"/>
        <end position="296"/>
    </location>
</feature>
<feature type="transmembrane region" description="Helical" evidence="8">
    <location>
        <begin position="1103"/>
        <end position="1124"/>
    </location>
</feature>
<keyword evidence="3 8" id="KW-0812">Transmembrane</keyword>
<comment type="caution">
    <text evidence="9">The sequence shown here is derived from an EMBL/GenBank/DDBJ whole genome shotgun (WGS) entry which is preliminary data.</text>
</comment>
<evidence type="ECO:0000256" key="1">
    <source>
        <dbReference type="ARBA" id="ARBA00004651"/>
    </source>
</evidence>
<keyword evidence="2" id="KW-1003">Cell membrane</keyword>
<feature type="transmembrane region" description="Helical" evidence="8">
    <location>
        <begin position="335"/>
        <end position="353"/>
    </location>
</feature>
<evidence type="ECO:0000256" key="7">
    <source>
        <dbReference type="ARBA" id="ARBA00023180"/>
    </source>
</evidence>
<evidence type="ECO:0000256" key="6">
    <source>
        <dbReference type="ARBA" id="ARBA00023170"/>
    </source>
</evidence>
<proteinExistence type="predicted"/>
<keyword evidence="7" id="KW-0325">Glycoprotein</keyword>
<evidence type="ECO:0000256" key="4">
    <source>
        <dbReference type="ARBA" id="ARBA00022989"/>
    </source>
</evidence>
<gene>
    <name evidence="9" type="ORF">AFUS01_LOCUS28530</name>
</gene>
<evidence type="ECO:0000313" key="9">
    <source>
        <dbReference type="EMBL" id="CAG7817995.1"/>
    </source>
</evidence>
<accession>A0A8J2KMZ2</accession>
<reference evidence="9" key="1">
    <citation type="submission" date="2021-06" db="EMBL/GenBank/DDBJ databases">
        <authorList>
            <person name="Hodson N. C."/>
            <person name="Mongue J. A."/>
            <person name="Jaron S. K."/>
        </authorList>
    </citation>
    <scope>NUCLEOTIDE SEQUENCE</scope>
</reference>
<dbReference type="AlphaFoldDB" id="A0A8J2KMZ2"/>
<organism evidence="9 10">
    <name type="scientific">Allacma fusca</name>
    <dbReference type="NCBI Taxonomy" id="39272"/>
    <lineage>
        <taxon>Eukaryota</taxon>
        <taxon>Metazoa</taxon>
        <taxon>Ecdysozoa</taxon>
        <taxon>Arthropoda</taxon>
        <taxon>Hexapoda</taxon>
        <taxon>Collembola</taxon>
        <taxon>Symphypleona</taxon>
        <taxon>Sminthuridae</taxon>
        <taxon>Allacma</taxon>
    </lineage>
</organism>
<feature type="non-terminal residue" evidence="9">
    <location>
        <position position="1"/>
    </location>
</feature>
<keyword evidence="10" id="KW-1185">Reference proteome</keyword>
<evidence type="ECO:0000256" key="3">
    <source>
        <dbReference type="ARBA" id="ARBA00022692"/>
    </source>
</evidence>
<dbReference type="GO" id="GO:0005886">
    <property type="term" value="C:plasma membrane"/>
    <property type="evidence" value="ECO:0007669"/>
    <property type="project" value="UniProtKB-SubCell"/>
</dbReference>
<keyword evidence="4 8" id="KW-1133">Transmembrane helix</keyword>
<dbReference type="EMBL" id="CAJVCH010408931">
    <property type="protein sequence ID" value="CAG7817995.1"/>
    <property type="molecule type" value="Genomic_DNA"/>
</dbReference>
<sequence length="1179" mass="135913">MPFILKEYPPGGTKTVEIIKKHKEISLLAFKAQNVICTVAAIGMIKLPTHKNVAEDECDAIRDLIYDAIRVKFQRPKMVLLVLQEEDHATRGLLHAIVRWIQSAHSNTPIFVLIPLDDQKVGNQFSGYYLPWYSDKCKKKFECSADDCLEVLENVFDRGTNFGWKMQWRDNAFSSYNVQDRKHVRSPFHRMEPWHLAETIYYVLIQAIDTNFSLDVAYSHNDMDLLPVIFLGVSGIFEGMQEWHVTHFSGFNFITSDSVRAIGIELSLYSNPFEGLVWCCLAIATIVTSIVTSYLVTENVCPRTISLAVYGLLGHLIEQGNLLGKLASKIKSNRGGIVFSIWLLGSLIISNGYKGFMKTAFTTSNDFSTKWKYLRDLENFTLYFPAGKGYWDGITWKCEANDKTCIELCGVFSDDVFFYGSWNYYTAVNTTDSKIISPSRIHFSEFQQTLDLPNLSMPFFLQEYLPGLNSTFQRITIGKDNPRRAFKAQNLRCNVAAIGMGRLVGNERAEKNQFENIKSFIFKTMRATFQRQRMFLLLLPEDDQANRLSNVFVHSIRRVYIDSPIFVLFPHDDRKVDNHFSGYFLPWCLENRKMQFECSENACLSVMESVFDIATNFGRKMLWKNDGLALNFDRPRKSVRSPFDRTEPWDLTETVYYVLIQITDANFSTDYLTRLDSFDSLPTVFLGDDINSLFSGRLTTPKTALVVFSHALKFYWERVRLATQGQGLQFAHNGKITRDGFFRQSISLFVTEWYDAEYNHVGRRAGNVMSSGLFWFWEKWDKIRFPRDIPVKRNEFPVAEPSIRPLSMNSSLALVLHALYGAIVSRFGNAENLNPESIRIAMCFLLGNLIDQGNLGRAHAATAKFKSTSIVLSIWLLSCIFISNGYKGLLKTVFTTRNEFSSKWRYLDELENFTLYIPAGELGYPYWKCAKGDKICAEICGIYFQSYFYYGTWDSFTTFDNKDSKRILIHQFHCFSKSELKSIVSKKLTAPKTALVTLSNELDYYWENITRIGKGFGVIFANNGKIWNDRFLRNPISLYVSKWFDEKYNYVGKRAGLLMSSGLFWFWEKWDAIRFPKHAPSKGSKISVNPAFRALSMDSSLVLTFYVFVWTIFLCTAFFILELVNWRWGIFLRKNHYSQVFSGPSLIKLMTNPNSVPKSTWKLHSVEAQGKYWTLKSAR</sequence>
<dbReference type="InterPro" id="IPR052192">
    <property type="entry name" value="Insect_Ionotropic_Sensory_Rcpt"/>
</dbReference>
<keyword evidence="6" id="KW-0675">Receptor</keyword>
<dbReference type="Proteomes" id="UP000708208">
    <property type="component" value="Unassembled WGS sequence"/>
</dbReference>
<evidence type="ECO:0000256" key="5">
    <source>
        <dbReference type="ARBA" id="ARBA00023136"/>
    </source>
</evidence>
<comment type="subcellular location">
    <subcellularLocation>
        <location evidence="1">Cell membrane</location>
        <topology evidence="1">Multi-pass membrane protein</topology>
    </subcellularLocation>
</comment>
<protein>
    <submittedName>
        <fullName evidence="9">Uncharacterized protein</fullName>
    </submittedName>
</protein>
<evidence type="ECO:0000313" key="10">
    <source>
        <dbReference type="Proteomes" id="UP000708208"/>
    </source>
</evidence>
<evidence type="ECO:0000256" key="2">
    <source>
        <dbReference type="ARBA" id="ARBA00022475"/>
    </source>
</evidence>
<keyword evidence="5 8" id="KW-0472">Membrane</keyword>
<dbReference type="PANTHER" id="PTHR42643">
    <property type="entry name" value="IONOTROPIC RECEPTOR 20A-RELATED"/>
    <property type="match status" value="1"/>
</dbReference>
<evidence type="ECO:0000256" key="8">
    <source>
        <dbReference type="SAM" id="Phobius"/>
    </source>
</evidence>